<dbReference type="GO" id="GO:0015937">
    <property type="term" value="P:coenzyme A biosynthetic process"/>
    <property type="evidence" value="ECO:0007669"/>
    <property type="project" value="TreeGrafter"/>
</dbReference>
<evidence type="ECO:0000259" key="1">
    <source>
        <dbReference type="Pfam" id="PF02441"/>
    </source>
</evidence>
<feature type="domain" description="Flavoprotein" evidence="1">
    <location>
        <begin position="8"/>
        <end position="180"/>
    </location>
</feature>
<dbReference type="Pfam" id="PF02441">
    <property type="entry name" value="Flavoprotein"/>
    <property type="match status" value="1"/>
</dbReference>
<dbReference type="PANTHER" id="PTHR14359">
    <property type="entry name" value="HOMO-OLIGOMERIC FLAVIN CONTAINING CYS DECARBOXYLASE FAMILY"/>
    <property type="match status" value="1"/>
</dbReference>
<keyword evidence="3" id="KW-1185">Reference proteome</keyword>
<dbReference type="OrthoDB" id="9802554at2"/>
<dbReference type="RefSeq" id="WP_146439649.1">
    <property type="nucleotide sequence ID" value="NZ_SJPL01000001.1"/>
</dbReference>
<dbReference type="GO" id="GO:0004633">
    <property type="term" value="F:phosphopantothenoylcysteine decarboxylase activity"/>
    <property type="evidence" value="ECO:0007669"/>
    <property type="project" value="TreeGrafter"/>
</dbReference>
<dbReference type="SUPFAM" id="SSF52507">
    <property type="entry name" value="Homo-oligomeric flavin-containing Cys decarboxylases, HFCD"/>
    <property type="match status" value="1"/>
</dbReference>
<dbReference type="GO" id="GO:0010181">
    <property type="term" value="F:FMN binding"/>
    <property type="evidence" value="ECO:0007669"/>
    <property type="project" value="TreeGrafter"/>
</dbReference>
<comment type="caution">
    <text evidence="2">The sequence shown here is derived from an EMBL/GenBank/DDBJ whole genome shotgun (WGS) entry which is preliminary data.</text>
</comment>
<accession>A0A5C5Y9N2</accession>
<dbReference type="Proteomes" id="UP000317238">
    <property type="component" value="Unassembled WGS sequence"/>
</dbReference>
<name>A0A5C5Y9N2_9PLAN</name>
<evidence type="ECO:0000313" key="2">
    <source>
        <dbReference type="EMBL" id="TWT71161.1"/>
    </source>
</evidence>
<organism evidence="2 3">
    <name type="scientific">Crateriforma conspicua</name>
    <dbReference type="NCBI Taxonomy" id="2527996"/>
    <lineage>
        <taxon>Bacteria</taxon>
        <taxon>Pseudomonadati</taxon>
        <taxon>Planctomycetota</taxon>
        <taxon>Planctomycetia</taxon>
        <taxon>Planctomycetales</taxon>
        <taxon>Planctomycetaceae</taxon>
        <taxon>Crateriforma</taxon>
    </lineage>
</organism>
<dbReference type="Gene3D" id="3.40.50.1950">
    <property type="entry name" value="Flavin prenyltransferase-like"/>
    <property type="match status" value="1"/>
</dbReference>
<evidence type="ECO:0000313" key="3">
    <source>
        <dbReference type="Proteomes" id="UP000317238"/>
    </source>
</evidence>
<reference evidence="2 3" key="1">
    <citation type="submission" date="2019-02" db="EMBL/GenBank/DDBJ databases">
        <title>Deep-cultivation of Planctomycetes and their phenomic and genomic characterization uncovers novel biology.</title>
        <authorList>
            <person name="Wiegand S."/>
            <person name="Jogler M."/>
            <person name="Boedeker C."/>
            <person name="Pinto D."/>
            <person name="Vollmers J."/>
            <person name="Rivas-Marin E."/>
            <person name="Kohn T."/>
            <person name="Peeters S.H."/>
            <person name="Heuer A."/>
            <person name="Rast P."/>
            <person name="Oberbeckmann S."/>
            <person name="Bunk B."/>
            <person name="Jeske O."/>
            <person name="Meyerdierks A."/>
            <person name="Storesund J.E."/>
            <person name="Kallscheuer N."/>
            <person name="Luecker S."/>
            <person name="Lage O.M."/>
            <person name="Pohl T."/>
            <person name="Merkel B.J."/>
            <person name="Hornburger P."/>
            <person name="Mueller R.-W."/>
            <person name="Bruemmer F."/>
            <person name="Labrenz M."/>
            <person name="Spormann A.M."/>
            <person name="Op Den Camp H."/>
            <person name="Overmann J."/>
            <person name="Amann R."/>
            <person name="Jetten M.S.M."/>
            <person name="Mascher T."/>
            <person name="Medema M.H."/>
            <person name="Devos D.P."/>
            <person name="Kaster A.-K."/>
            <person name="Ovreas L."/>
            <person name="Rohde M."/>
            <person name="Galperin M.Y."/>
            <person name="Jogler C."/>
        </authorList>
    </citation>
    <scope>NUCLEOTIDE SEQUENCE [LARGE SCALE GENOMIC DNA]</scope>
    <source>
        <strain evidence="2 3">Pan14r</strain>
    </source>
</reference>
<gene>
    <name evidence="2" type="ORF">Pan14r_34710</name>
</gene>
<dbReference type="EMBL" id="SJPL01000001">
    <property type="protein sequence ID" value="TWT71161.1"/>
    <property type="molecule type" value="Genomic_DNA"/>
</dbReference>
<dbReference type="PANTHER" id="PTHR14359:SF6">
    <property type="entry name" value="PHOSPHOPANTOTHENOYLCYSTEINE DECARBOXYLASE"/>
    <property type="match status" value="1"/>
</dbReference>
<proteinExistence type="predicted"/>
<sequence>MTSASSRTVLLAVGGGIAAYKVATVCSRLSQAGHQVRVAMTESATRFVGPATFAALSGSAVAGDAIDPHSRPLGPHIELADGIDLMLIAPATANLMAKFAVGIADDLISTTYLQVTAPVLLAPAMSDIMWEKPAVQRNVQRLRDDGCHFVGPETGWLSCRASGTGRMSEPETIVQAAQDLLAPTNTN</sequence>
<dbReference type="GO" id="GO:0071513">
    <property type="term" value="C:phosphopantothenoylcysteine decarboxylase complex"/>
    <property type="evidence" value="ECO:0007669"/>
    <property type="project" value="TreeGrafter"/>
</dbReference>
<protein>
    <submittedName>
        <fullName evidence="2">Phosphopantothenoylcysteine decarboxylase</fullName>
    </submittedName>
</protein>
<dbReference type="AlphaFoldDB" id="A0A5C5Y9N2"/>
<dbReference type="InterPro" id="IPR003382">
    <property type="entry name" value="Flavoprotein"/>
</dbReference>
<dbReference type="InterPro" id="IPR036551">
    <property type="entry name" value="Flavin_trans-like"/>
</dbReference>